<dbReference type="OrthoDB" id="10251234at2759"/>
<keyword evidence="13" id="KW-1185">Reference proteome</keyword>
<dbReference type="InterPro" id="IPR000467">
    <property type="entry name" value="G_patch_dom"/>
</dbReference>
<comment type="subcellular location">
    <subcellularLocation>
        <location evidence="8">Nucleus</location>
    </subcellularLocation>
</comment>
<dbReference type="GO" id="GO:0032259">
    <property type="term" value="P:methylation"/>
    <property type="evidence" value="ECO:0007669"/>
    <property type="project" value="UniProtKB-KW"/>
</dbReference>
<feature type="domain" description="RrmJ-type SAM-dependent 2'-O-MTase" evidence="11">
    <location>
        <begin position="206"/>
        <end position="423"/>
    </location>
</feature>
<sequence>MSKRSQSQNVSDEIKPKKQRSDQLNEEEFMPSFSRYGSGTAENEGSSSSSNKRPGLAYSSAAQKMMANMGYKEGMGLGRTEEGRIDIVETSKQRGRRGLGLKIDSAFEPSEQAQWDGKEEVSLKETVEWMSSKEDVPDPDELSQWKDTAWKRTKKKLTIDDETTFCDAKLLHDLLVQKSTFDNLEGEEMRQARTRSNPFETIRNGIFQNRAAVKMANMEYLCDMMFTSPTDLNGDPAVSANELLYFADICAGPGGFSEYALWRRKHRTKGFGFTLKGRNDFKLEEFFAASAEYFEPHYGVGGSRGDGDIMNEDNLQCFREFVLDNTDGKGVHFVMADGGFSVAGQENIQEILTKQLLLCQFLCAMSVLRVGGHFVCKTFDLFTPFSIGLVYVLYRCFEEIAILKPNTSRPANSERYVIGKHLKPGAELCHDFLFDLNIALNQMKNSNVDILHVLPLSILTENEEFSNYIRIQNERQALTQIKALSKIQAYVRNSSLIEPLQAEMREKSLMLWKVPEKTRSAPKVPDAWTKFQELSEDGNTGLLNSKVVPLTKENLGDRIESIYDYRCLVSSGERVFLLALGGSHIFYWNSETHSKWRKLDRTCINLPANTFCEVEILEELRGEGPGQRKISAVHIMDAMVLGGEDIRKLHYTERMQKAALFVKSLQKLTRLELSPLRVKEVYRMEDLQKVFERLQVKQVKGSGQRRRLCYCMETEERHFIPSGLYFKRTIKDPWTMRMSRSRHMKYFFNKTNNESTFNCPVESIAPFEVTLGKCFHWLWEDGVQVHNSQTNQDPNKISRFDIMDYVQKQQI</sequence>
<dbReference type="PROSITE" id="PS51613">
    <property type="entry name" value="SAM_MT_RRMJ"/>
    <property type="match status" value="1"/>
</dbReference>
<comment type="function">
    <text evidence="1">S-adenosyl-L-methionine-dependent methyltransferase that mediates mRNA cap1 2'-O-ribose methylation to the 5'-cap structure of mRNAs. Methylates the ribose of the first nucleotide of a m(7)GpppG-capped mRNA and small nuclear RNA (snRNA) to produce m(7)GpppRm (cap1). Displays a preference for cap0 transcripts. Cap1 modification is linked to higher levels of translation. May be involved in the interferon response pathway.</text>
</comment>
<feature type="compositionally biased region" description="Polar residues" evidence="9">
    <location>
        <begin position="1"/>
        <end position="11"/>
    </location>
</feature>
<organism evidence="12 13">
    <name type="scientific">Stichopus japonicus</name>
    <name type="common">Sea cucumber</name>
    <dbReference type="NCBI Taxonomy" id="307972"/>
    <lineage>
        <taxon>Eukaryota</taxon>
        <taxon>Metazoa</taxon>
        <taxon>Echinodermata</taxon>
        <taxon>Eleutherozoa</taxon>
        <taxon>Echinozoa</taxon>
        <taxon>Holothuroidea</taxon>
        <taxon>Aspidochirotacea</taxon>
        <taxon>Aspidochirotida</taxon>
        <taxon>Stichopodidae</taxon>
        <taxon>Apostichopus</taxon>
    </lineage>
</organism>
<dbReference type="GO" id="GO:0005634">
    <property type="term" value="C:nucleus"/>
    <property type="evidence" value="ECO:0007669"/>
    <property type="project" value="UniProtKB-SubCell"/>
</dbReference>
<dbReference type="PROSITE" id="PS50174">
    <property type="entry name" value="G_PATCH"/>
    <property type="match status" value="1"/>
</dbReference>
<dbReference type="GO" id="GO:0006370">
    <property type="term" value="P:7-methylguanosine mRNA capping"/>
    <property type="evidence" value="ECO:0007669"/>
    <property type="project" value="UniProtKB-UniRule"/>
</dbReference>
<evidence type="ECO:0000256" key="5">
    <source>
        <dbReference type="ARBA" id="ARBA00022664"/>
    </source>
</evidence>
<evidence type="ECO:0000256" key="3">
    <source>
        <dbReference type="ARBA" id="ARBA00021136"/>
    </source>
</evidence>
<dbReference type="Proteomes" id="UP000230750">
    <property type="component" value="Unassembled WGS sequence"/>
</dbReference>
<dbReference type="InterPro" id="IPR029063">
    <property type="entry name" value="SAM-dependent_MTases_sf"/>
</dbReference>
<evidence type="ECO:0000259" key="10">
    <source>
        <dbReference type="PROSITE" id="PS50174"/>
    </source>
</evidence>
<comment type="function">
    <text evidence="8">S-adenosyl-L-methionine-dependent methyltransferase that mediates RNA cap1 2'-O-ribose methylation to the 5'-cap structure of RNAs. Methylates the ribose of the first nucleotide of a m(7)GpppG-capped mRNA to produce m(7)GpppNmp (cap1).</text>
</comment>
<evidence type="ECO:0000256" key="8">
    <source>
        <dbReference type="RuleBase" id="RU368012"/>
    </source>
</evidence>
<dbReference type="InterPro" id="IPR001202">
    <property type="entry name" value="WW_dom"/>
</dbReference>
<feature type="region of interest" description="Disordered" evidence="9">
    <location>
        <begin position="1"/>
        <end position="61"/>
    </location>
</feature>
<feature type="compositionally biased region" description="Polar residues" evidence="9">
    <location>
        <begin position="35"/>
        <end position="52"/>
    </location>
</feature>
<keyword evidence="8 12" id="KW-0808">Transferase</keyword>
<dbReference type="InterPro" id="IPR002877">
    <property type="entry name" value="RNA_MeTrfase_FtsJ_dom"/>
</dbReference>
<dbReference type="EMBL" id="MRZV01000260">
    <property type="protein sequence ID" value="PIK54153.1"/>
    <property type="molecule type" value="Genomic_DNA"/>
</dbReference>
<dbReference type="SUPFAM" id="SSF53335">
    <property type="entry name" value="S-adenosyl-L-methionine-dependent methyltransferases"/>
    <property type="match status" value="1"/>
</dbReference>
<dbReference type="PROSITE" id="PS01159">
    <property type="entry name" value="WW_DOMAIN_1"/>
    <property type="match status" value="1"/>
</dbReference>
<keyword evidence="6 8" id="KW-0949">S-adenosyl-L-methionine</keyword>
<evidence type="ECO:0000256" key="4">
    <source>
        <dbReference type="ARBA" id="ARBA00022603"/>
    </source>
</evidence>
<evidence type="ECO:0000259" key="11">
    <source>
        <dbReference type="PROSITE" id="PS51613"/>
    </source>
</evidence>
<dbReference type="InterPro" id="IPR025816">
    <property type="entry name" value="RrmJ-type_MeTrfase"/>
</dbReference>
<keyword evidence="8" id="KW-0506">mRNA capping</keyword>
<dbReference type="PANTHER" id="PTHR16121:SF0">
    <property type="entry name" value="CAP-SPECIFIC MRNA (NUCLEOSIDE-2'-O-)-METHYLTRANSFERASE 1"/>
    <property type="match status" value="1"/>
</dbReference>
<dbReference type="PANTHER" id="PTHR16121">
    <property type="entry name" value="CAP-SPECIFIC MRNA (NUCLEOSIDE-2'-O-)-METHYLTRANSFERASE 1-RELATED"/>
    <property type="match status" value="1"/>
</dbReference>
<evidence type="ECO:0000313" key="12">
    <source>
        <dbReference type="EMBL" id="PIK54153.1"/>
    </source>
</evidence>
<dbReference type="Gene3D" id="3.30.470.30">
    <property type="entry name" value="DNA ligase/mRNA capping enzyme"/>
    <property type="match status" value="1"/>
</dbReference>
<evidence type="ECO:0000313" key="13">
    <source>
        <dbReference type="Proteomes" id="UP000230750"/>
    </source>
</evidence>
<dbReference type="SMART" id="SM00456">
    <property type="entry name" value="WW"/>
    <property type="match status" value="1"/>
</dbReference>
<comment type="caution">
    <text evidence="12">The sequence shown here is derived from an EMBL/GenBank/DDBJ whole genome shotgun (WGS) entry which is preliminary data.</text>
</comment>
<dbReference type="EC" id="2.1.1.57" evidence="2 8"/>
<evidence type="ECO:0000256" key="9">
    <source>
        <dbReference type="SAM" id="MobiDB-lite"/>
    </source>
</evidence>
<evidence type="ECO:0000256" key="1">
    <source>
        <dbReference type="ARBA" id="ARBA00002664"/>
    </source>
</evidence>
<dbReference type="Gene3D" id="3.40.50.12760">
    <property type="match status" value="1"/>
</dbReference>
<keyword evidence="4 8" id="KW-0489">Methyltransferase</keyword>
<dbReference type="Pfam" id="PF01585">
    <property type="entry name" value="G-patch"/>
    <property type="match status" value="1"/>
</dbReference>
<protein>
    <recommendedName>
        <fullName evidence="3 8">Cap-specific mRNA (nucleoside-2'-O-)-methyltransferase 1</fullName>
        <ecNumber evidence="2 8">2.1.1.57</ecNumber>
    </recommendedName>
    <alternativeName>
        <fullName evidence="8">Cap1 2'O-ribose methyltransferase 1</fullName>
    </alternativeName>
</protein>
<dbReference type="InterPro" id="IPR050851">
    <property type="entry name" value="mRNA_Cap_2O-Ribose_MeTrfase"/>
</dbReference>
<gene>
    <name evidence="12" type="ORF">BSL78_08938</name>
</gene>
<reference evidence="12 13" key="1">
    <citation type="journal article" date="2017" name="PLoS Biol.">
        <title>The sea cucumber genome provides insights into morphological evolution and visceral regeneration.</title>
        <authorList>
            <person name="Zhang X."/>
            <person name="Sun L."/>
            <person name="Yuan J."/>
            <person name="Sun Y."/>
            <person name="Gao Y."/>
            <person name="Zhang L."/>
            <person name="Li S."/>
            <person name="Dai H."/>
            <person name="Hamel J.F."/>
            <person name="Liu C."/>
            <person name="Yu Y."/>
            <person name="Liu S."/>
            <person name="Lin W."/>
            <person name="Guo K."/>
            <person name="Jin S."/>
            <person name="Xu P."/>
            <person name="Storey K.B."/>
            <person name="Huan P."/>
            <person name="Zhang T."/>
            <person name="Zhou Y."/>
            <person name="Zhang J."/>
            <person name="Lin C."/>
            <person name="Li X."/>
            <person name="Xing L."/>
            <person name="Huo D."/>
            <person name="Sun M."/>
            <person name="Wang L."/>
            <person name="Mercier A."/>
            <person name="Li F."/>
            <person name="Yang H."/>
            <person name="Xiang J."/>
        </authorList>
    </citation>
    <scope>NUCLEOTIDE SEQUENCE [LARGE SCALE GENOMIC DNA]</scope>
    <source>
        <strain evidence="12">Shaxun</strain>
        <tissue evidence="12">Muscle</tissue>
    </source>
</reference>
<dbReference type="Pfam" id="PF01728">
    <property type="entry name" value="FtsJ"/>
    <property type="match status" value="1"/>
</dbReference>
<evidence type="ECO:0000256" key="2">
    <source>
        <dbReference type="ARBA" id="ARBA00011923"/>
    </source>
</evidence>
<name>A0A2G8L1L9_STIJA</name>
<comment type="catalytic activity">
    <reaction evidence="7 8">
        <text>a 5'-end (N(7)-methyl 5'-triphosphoguanosine)-ribonucleoside in mRNA + S-adenosyl-L-methionine = a 5'-end (N(7)-methyl 5'-triphosphoguanosine)-(2'-O-methyl-ribonucleoside) in mRNA + S-adenosyl-L-homocysteine + H(+)</text>
        <dbReference type="Rhea" id="RHEA:67020"/>
        <dbReference type="Rhea" id="RHEA-COMP:17167"/>
        <dbReference type="Rhea" id="RHEA-COMP:17168"/>
        <dbReference type="ChEBI" id="CHEBI:15378"/>
        <dbReference type="ChEBI" id="CHEBI:57856"/>
        <dbReference type="ChEBI" id="CHEBI:59789"/>
        <dbReference type="ChEBI" id="CHEBI:156461"/>
        <dbReference type="ChEBI" id="CHEBI:167609"/>
        <dbReference type="EC" id="2.1.1.57"/>
    </reaction>
</comment>
<proteinExistence type="predicted"/>
<evidence type="ECO:0000256" key="6">
    <source>
        <dbReference type="ARBA" id="ARBA00022691"/>
    </source>
</evidence>
<feature type="domain" description="G-patch" evidence="10">
    <location>
        <begin position="58"/>
        <end position="104"/>
    </location>
</feature>
<dbReference type="GO" id="GO:0016556">
    <property type="term" value="P:mRNA modification"/>
    <property type="evidence" value="ECO:0007669"/>
    <property type="project" value="UniProtKB-UniRule"/>
</dbReference>
<accession>A0A2G8L1L9</accession>
<dbReference type="FunFam" id="3.40.50.12760:FF:000004">
    <property type="entry name" value="FtsJ-like methyltransferase"/>
    <property type="match status" value="1"/>
</dbReference>
<dbReference type="GO" id="GO:0004483">
    <property type="term" value="F:methyltransferase cap1 activity"/>
    <property type="evidence" value="ECO:0007669"/>
    <property type="project" value="UniProtKB-UniRule"/>
</dbReference>
<dbReference type="SMART" id="SM00443">
    <property type="entry name" value="G_patch"/>
    <property type="match status" value="1"/>
</dbReference>
<dbReference type="STRING" id="307972.A0A2G8L1L9"/>
<dbReference type="GO" id="GO:0003676">
    <property type="term" value="F:nucleic acid binding"/>
    <property type="evidence" value="ECO:0007669"/>
    <property type="project" value="UniProtKB-UniRule"/>
</dbReference>
<dbReference type="AlphaFoldDB" id="A0A2G8L1L9"/>
<evidence type="ECO:0000256" key="7">
    <source>
        <dbReference type="ARBA" id="ARBA00049042"/>
    </source>
</evidence>
<dbReference type="CDD" id="cd00201">
    <property type="entry name" value="WW"/>
    <property type="match status" value="1"/>
</dbReference>
<feature type="compositionally biased region" description="Basic and acidic residues" evidence="9">
    <location>
        <begin position="12"/>
        <end position="23"/>
    </location>
</feature>
<keyword evidence="5 8" id="KW-0507">mRNA processing</keyword>
<dbReference type="GO" id="GO:0005737">
    <property type="term" value="C:cytoplasm"/>
    <property type="evidence" value="ECO:0007669"/>
    <property type="project" value="TreeGrafter"/>
</dbReference>
<keyword evidence="8" id="KW-0539">Nucleus</keyword>